<feature type="binding site" evidence="7">
    <location>
        <position position="109"/>
    </location>
    <ligand>
        <name>S-adenosyl-L-methionine</name>
        <dbReference type="ChEBI" id="CHEBI:59789"/>
    </ligand>
</feature>
<dbReference type="GO" id="GO:0141100">
    <property type="term" value="F:tRNA (guanine(18)-2'-O)-methyltransferase activity"/>
    <property type="evidence" value="ECO:0007669"/>
    <property type="project" value="UniProtKB-UniRule"/>
</dbReference>
<dbReference type="AlphaFoldDB" id="A0A4R6TGT9"/>
<keyword evidence="6 7" id="KW-0694">RNA-binding</keyword>
<sequence length="224" mass="25710">MVDMELLTYLEDFLSPERRARFEEILEKRTRFITVATEDVWQMHNASAVIRSCEAFGVQQAHLIEGKFGDKLDRKIARGAQKWVDVYRHEDSTSCMQHLRSSGYRIVATSPHATSSSLADFQLDRPTAFFFGTEKEGLSQEVMQNADAYLAIPMAGFTESLNISVSAAIILHELTNRLRSSDLPWQLSDAEKLEKRMDWTRKSIKSLEAIEARFQRERDSKSDK</sequence>
<evidence type="ECO:0000256" key="3">
    <source>
        <dbReference type="ARBA" id="ARBA00022679"/>
    </source>
</evidence>
<gene>
    <name evidence="7" type="primary">trmH</name>
    <name evidence="9" type="ORF">CLV82_2925</name>
</gene>
<dbReference type="CDD" id="cd18092">
    <property type="entry name" value="SpoU-like_TrmH"/>
    <property type="match status" value="1"/>
</dbReference>
<protein>
    <recommendedName>
        <fullName evidence="7">tRNA (guanosine(18)-2'-O)-methyltransferase</fullName>
        <ecNumber evidence="7">2.1.1.34</ecNumber>
    </recommendedName>
    <alternativeName>
        <fullName evidence="7">tRNA [Gm18] methyltransferase</fullName>
    </alternativeName>
</protein>
<evidence type="ECO:0000256" key="4">
    <source>
        <dbReference type="ARBA" id="ARBA00022691"/>
    </source>
</evidence>
<keyword evidence="4 7" id="KW-0949">S-adenosyl-L-methionine</keyword>
<keyword evidence="3 7" id="KW-0808">Transferase</keyword>
<reference evidence="9 10" key="1">
    <citation type="submission" date="2019-03" db="EMBL/GenBank/DDBJ databases">
        <title>Genomic Encyclopedia of Archaeal and Bacterial Type Strains, Phase II (KMG-II): from individual species to whole genera.</title>
        <authorList>
            <person name="Goeker M."/>
        </authorList>
    </citation>
    <scope>NUCLEOTIDE SEQUENCE [LARGE SCALE GENOMIC DNA]</scope>
    <source>
        <strain evidence="9 10">DSM 18435</strain>
    </source>
</reference>
<keyword evidence="5 7" id="KW-0819">tRNA processing</keyword>
<dbReference type="EC" id="2.1.1.34" evidence="7"/>
<keyword evidence="1 7" id="KW-0820">tRNA-binding</keyword>
<feature type="binding site" evidence="7">
    <location>
        <position position="161"/>
    </location>
    <ligand>
        <name>S-adenosyl-L-methionine</name>
        <dbReference type="ChEBI" id="CHEBI:59789"/>
    </ligand>
</feature>
<evidence type="ECO:0000256" key="7">
    <source>
        <dbReference type="HAMAP-Rule" id="MF_02060"/>
    </source>
</evidence>
<dbReference type="OrthoDB" id="9785673at2"/>
<keyword evidence="2 7" id="KW-0489">Methyltransferase</keyword>
<dbReference type="PANTHER" id="PTHR43453">
    <property type="entry name" value="RRNA METHYLASE-LIKE"/>
    <property type="match status" value="1"/>
</dbReference>
<feature type="binding site" evidence="7">
    <location>
        <position position="152"/>
    </location>
    <ligand>
        <name>S-adenosyl-L-methionine</name>
        <dbReference type="ChEBI" id="CHEBI:59789"/>
    </ligand>
</feature>
<dbReference type="InterPro" id="IPR001537">
    <property type="entry name" value="SpoU_MeTrfase"/>
</dbReference>
<organism evidence="9 10">
    <name type="scientific">Zeaxanthinibacter enoshimensis</name>
    <dbReference type="NCBI Taxonomy" id="392009"/>
    <lineage>
        <taxon>Bacteria</taxon>
        <taxon>Pseudomonadati</taxon>
        <taxon>Bacteroidota</taxon>
        <taxon>Flavobacteriia</taxon>
        <taxon>Flavobacteriales</taxon>
        <taxon>Flavobacteriaceae</taxon>
        <taxon>Zeaxanthinibacter</taxon>
    </lineage>
</organism>
<dbReference type="EMBL" id="SNYI01000003">
    <property type="protein sequence ID" value="TDQ29467.1"/>
    <property type="molecule type" value="Genomic_DNA"/>
</dbReference>
<feature type="domain" description="tRNA/rRNA methyltransferase SpoU type" evidence="8">
    <location>
        <begin position="34"/>
        <end position="172"/>
    </location>
</feature>
<dbReference type="InterPro" id="IPR029026">
    <property type="entry name" value="tRNA_m1G_MTases_N"/>
</dbReference>
<dbReference type="Pfam" id="PF00588">
    <property type="entry name" value="SpoU_methylase"/>
    <property type="match status" value="1"/>
</dbReference>
<comment type="catalytic activity">
    <reaction evidence="7">
        <text>guanosine(18) in tRNA + S-adenosyl-L-methionine = 2'-O-methylguanosine(18) in tRNA + S-adenosyl-L-homocysteine + H(+)</text>
        <dbReference type="Rhea" id="RHEA:20077"/>
        <dbReference type="Rhea" id="RHEA-COMP:10190"/>
        <dbReference type="Rhea" id="RHEA-COMP:10192"/>
        <dbReference type="ChEBI" id="CHEBI:15378"/>
        <dbReference type="ChEBI" id="CHEBI:57856"/>
        <dbReference type="ChEBI" id="CHEBI:59789"/>
        <dbReference type="ChEBI" id="CHEBI:74269"/>
        <dbReference type="ChEBI" id="CHEBI:74445"/>
        <dbReference type="EC" id="2.1.1.34"/>
    </reaction>
</comment>
<dbReference type="SUPFAM" id="SSF75217">
    <property type="entry name" value="alpha/beta knot"/>
    <property type="match status" value="1"/>
</dbReference>
<comment type="similarity">
    <text evidence="7">Belongs to the class IV-like SAM-binding methyltransferase superfamily. RNA methyltransferase TrmH family.</text>
</comment>
<comment type="caution">
    <text evidence="7">Lacks conserved residue(s) required for the propagation of feature annotation.</text>
</comment>
<accession>A0A4R6TGT9</accession>
<comment type="caution">
    <text evidence="9">The sequence shown here is derived from an EMBL/GenBank/DDBJ whole genome shotgun (WGS) entry which is preliminary data.</text>
</comment>
<dbReference type="RefSeq" id="WP_133645034.1">
    <property type="nucleotide sequence ID" value="NZ_SNYI01000003.1"/>
</dbReference>
<comment type="function">
    <text evidence="7">Catalyzes the 2'-O methylation of guanosine at position 18 in tRNA.</text>
</comment>
<dbReference type="InterPro" id="IPR033671">
    <property type="entry name" value="TrmH"/>
</dbReference>
<evidence type="ECO:0000313" key="10">
    <source>
        <dbReference type="Proteomes" id="UP000295468"/>
    </source>
</evidence>
<evidence type="ECO:0000313" key="9">
    <source>
        <dbReference type="EMBL" id="TDQ29467.1"/>
    </source>
</evidence>
<keyword evidence="10" id="KW-1185">Reference proteome</keyword>
<proteinExistence type="inferred from homology"/>
<dbReference type="HAMAP" id="MF_02060">
    <property type="entry name" value="tRNA_methyltr_TrmH"/>
    <property type="match status" value="1"/>
</dbReference>
<dbReference type="Gene3D" id="3.40.1280.10">
    <property type="match status" value="1"/>
</dbReference>
<name>A0A4R6TGT9_9FLAO</name>
<evidence type="ECO:0000256" key="1">
    <source>
        <dbReference type="ARBA" id="ARBA00022555"/>
    </source>
</evidence>
<dbReference type="GO" id="GO:0002938">
    <property type="term" value="P:tRNA guanine ribose methylation"/>
    <property type="evidence" value="ECO:0007669"/>
    <property type="project" value="UniProtKB-UniRule"/>
</dbReference>
<evidence type="ECO:0000256" key="5">
    <source>
        <dbReference type="ARBA" id="ARBA00022694"/>
    </source>
</evidence>
<evidence type="ECO:0000259" key="8">
    <source>
        <dbReference type="Pfam" id="PF00588"/>
    </source>
</evidence>
<evidence type="ECO:0000256" key="6">
    <source>
        <dbReference type="ARBA" id="ARBA00022884"/>
    </source>
</evidence>
<evidence type="ECO:0000256" key="2">
    <source>
        <dbReference type="ARBA" id="ARBA00022603"/>
    </source>
</evidence>
<dbReference type="PANTHER" id="PTHR43453:SF1">
    <property type="entry name" value="TRNA_RRNA METHYLTRANSFERASE SPOU TYPE DOMAIN-CONTAINING PROTEIN"/>
    <property type="match status" value="1"/>
</dbReference>
<dbReference type="GO" id="GO:0000049">
    <property type="term" value="F:tRNA binding"/>
    <property type="evidence" value="ECO:0007669"/>
    <property type="project" value="UniProtKB-UniRule"/>
</dbReference>
<dbReference type="Proteomes" id="UP000295468">
    <property type="component" value="Unassembled WGS sequence"/>
</dbReference>
<dbReference type="InterPro" id="IPR029028">
    <property type="entry name" value="Alpha/beta_knot_MTases"/>
</dbReference>